<dbReference type="InterPro" id="IPR012042">
    <property type="entry name" value="NeuTTM/CthTTM-like"/>
</dbReference>
<dbReference type="EMBL" id="JAOQKJ010000003">
    <property type="protein sequence ID" value="MCU6743758.1"/>
    <property type="molecule type" value="Genomic_DNA"/>
</dbReference>
<keyword evidence="3" id="KW-1185">Reference proteome</keyword>
<reference evidence="2 3" key="1">
    <citation type="journal article" date="2021" name="ISME Commun">
        <title>Automated analysis of genomic sequences facilitates high-throughput and comprehensive description of bacteria.</title>
        <authorList>
            <person name="Hitch T.C.A."/>
        </authorList>
    </citation>
    <scope>NUCLEOTIDE SEQUENCE [LARGE SCALE GENOMIC DNA]</scope>
    <source>
        <strain evidence="2 3">Sanger_18</strain>
    </source>
</reference>
<dbReference type="PIRSF" id="PIRSF016487">
    <property type="entry name" value="CYTH_UCP016487"/>
    <property type="match status" value="1"/>
</dbReference>
<feature type="domain" description="CYTH" evidence="1">
    <location>
        <begin position="1"/>
        <end position="159"/>
    </location>
</feature>
<dbReference type="Pfam" id="PF01928">
    <property type="entry name" value="CYTH"/>
    <property type="match status" value="1"/>
</dbReference>
<dbReference type="SUPFAM" id="SSF55154">
    <property type="entry name" value="CYTH-like phosphatases"/>
    <property type="match status" value="1"/>
</dbReference>
<dbReference type="PROSITE" id="PS51707">
    <property type="entry name" value="CYTH"/>
    <property type="match status" value="1"/>
</dbReference>
<dbReference type="Gene3D" id="2.40.320.10">
    <property type="entry name" value="Hypothetical Protein Pfu-838710-001"/>
    <property type="match status" value="1"/>
</dbReference>
<sequence>MEIERKFTIKELPADLDNHTCLLIEQAYLNTDPVIRIRRQDDDYYLTYKGKGLMAREEYNLPLTREAYEHLLPKADGNIITKKRYLFPISEPSFRKGYQPESTPSLTIELDVFEAPFAPLIIAEVEFPDEEMADAFLPPDWFLADVTLDKRYHNSNLSRMQDLSSLFLSPS</sequence>
<evidence type="ECO:0000313" key="2">
    <source>
        <dbReference type="EMBL" id="MCU6743758.1"/>
    </source>
</evidence>
<dbReference type="PANTHER" id="PTHR40114:SF1">
    <property type="entry name" value="SLR0698 PROTEIN"/>
    <property type="match status" value="1"/>
</dbReference>
<organism evidence="2 3">
    <name type="scientific">Suilimivivens aceti</name>
    <dbReference type="NCBI Taxonomy" id="2981774"/>
    <lineage>
        <taxon>Bacteria</taxon>
        <taxon>Bacillati</taxon>
        <taxon>Bacillota</taxon>
        <taxon>Clostridia</taxon>
        <taxon>Lachnospirales</taxon>
        <taxon>Lachnospiraceae</taxon>
        <taxon>Suilimivivens</taxon>
    </lineage>
</organism>
<name>A0ABT2T0I1_9FIRM</name>
<dbReference type="CDD" id="cd07761">
    <property type="entry name" value="CYTH-like_CthTTM-like"/>
    <property type="match status" value="1"/>
</dbReference>
<accession>A0ABT2T0I1</accession>
<dbReference type="Proteomes" id="UP001652432">
    <property type="component" value="Unassembled WGS sequence"/>
</dbReference>
<evidence type="ECO:0000313" key="3">
    <source>
        <dbReference type="Proteomes" id="UP001652432"/>
    </source>
</evidence>
<protein>
    <submittedName>
        <fullName evidence="2">CYTH domain-containing protein</fullName>
    </submittedName>
</protein>
<proteinExistence type="predicted"/>
<gene>
    <name evidence="2" type="ORF">OCV77_04455</name>
</gene>
<dbReference type="PANTHER" id="PTHR40114">
    <property type="entry name" value="SLR0698 PROTEIN"/>
    <property type="match status" value="1"/>
</dbReference>
<dbReference type="SMART" id="SM01118">
    <property type="entry name" value="CYTH"/>
    <property type="match status" value="1"/>
</dbReference>
<dbReference type="InterPro" id="IPR033469">
    <property type="entry name" value="CYTH-like_dom_sf"/>
</dbReference>
<dbReference type="RefSeq" id="WP_262573673.1">
    <property type="nucleotide sequence ID" value="NZ_JAOQKJ010000003.1"/>
</dbReference>
<dbReference type="InterPro" id="IPR023577">
    <property type="entry name" value="CYTH_domain"/>
</dbReference>
<evidence type="ECO:0000259" key="1">
    <source>
        <dbReference type="PROSITE" id="PS51707"/>
    </source>
</evidence>
<comment type="caution">
    <text evidence="2">The sequence shown here is derived from an EMBL/GenBank/DDBJ whole genome shotgun (WGS) entry which is preliminary data.</text>
</comment>